<organism evidence="10 11">
    <name type="scientific">Limosilactobacillus alvi</name>
    <dbReference type="NCBI Taxonomy" id="990412"/>
    <lineage>
        <taxon>Bacteria</taxon>
        <taxon>Bacillati</taxon>
        <taxon>Bacillota</taxon>
        <taxon>Bacilli</taxon>
        <taxon>Lactobacillales</taxon>
        <taxon>Lactobacillaceae</taxon>
        <taxon>Limosilactobacillus</taxon>
    </lineage>
</organism>
<keyword evidence="3" id="KW-1003">Cell membrane</keyword>
<comment type="similarity">
    <text evidence="2">Belongs to the peptidase A24 family.</text>
</comment>
<evidence type="ECO:0000259" key="8">
    <source>
        <dbReference type="Pfam" id="PF01478"/>
    </source>
</evidence>
<dbReference type="InterPro" id="IPR000045">
    <property type="entry name" value="Prepilin_IV_endopep_pep"/>
</dbReference>
<evidence type="ECO:0000256" key="5">
    <source>
        <dbReference type="ARBA" id="ARBA00022989"/>
    </source>
</evidence>
<evidence type="ECO:0000256" key="6">
    <source>
        <dbReference type="ARBA" id="ARBA00023136"/>
    </source>
</evidence>
<dbReference type="Pfam" id="PF01478">
    <property type="entry name" value="Peptidase_A24"/>
    <property type="match status" value="1"/>
</dbReference>
<comment type="caution">
    <text evidence="10">The sequence shown here is derived from an EMBL/GenBank/DDBJ whole genome shotgun (WGS) entry which is preliminary data.</text>
</comment>
<protein>
    <submittedName>
        <fullName evidence="10">Prepilin peptidase</fullName>
    </submittedName>
</protein>
<evidence type="ECO:0000313" key="10">
    <source>
        <dbReference type="EMBL" id="MBM6754334.1"/>
    </source>
</evidence>
<dbReference type="RefSeq" id="WP_204776656.1">
    <property type="nucleotide sequence ID" value="NZ_JACJJQ010000025.1"/>
</dbReference>
<feature type="transmembrane region" description="Helical" evidence="7">
    <location>
        <begin position="119"/>
        <end position="135"/>
    </location>
</feature>
<comment type="subcellular location">
    <subcellularLocation>
        <location evidence="1">Cell membrane</location>
        <topology evidence="1">Multi-pass membrane protein</topology>
    </subcellularLocation>
</comment>
<proteinExistence type="inferred from homology"/>
<evidence type="ECO:0000259" key="9">
    <source>
        <dbReference type="Pfam" id="PF06750"/>
    </source>
</evidence>
<dbReference type="PANTHER" id="PTHR30487">
    <property type="entry name" value="TYPE 4 PREPILIN-LIKE PROTEINS LEADER PEPTIDE-PROCESSING ENZYME"/>
    <property type="match status" value="1"/>
</dbReference>
<feature type="transmembrane region" description="Helical" evidence="7">
    <location>
        <begin position="167"/>
        <end position="193"/>
    </location>
</feature>
<feature type="transmembrane region" description="Helical" evidence="7">
    <location>
        <begin position="142"/>
        <end position="161"/>
    </location>
</feature>
<dbReference type="InterPro" id="IPR050882">
    <property type="entry name" value="Prepilin_peptidase/N-MTase"/>
</dbReference>
<feature type="domain" description="Prepilin type IV endopeptidase peptidase" evidence="8">
    <location>
        <begin position="102"/>
        <end position="191"/>
    </location>
</feature>
<gene>
    <name evidence="10" type="ORF">H5993_06140</name>
</gene>
<name>A0ABS2EPB8_9LACO</name>
<dbReference type="Proteomes" id="UP000776629">
    <property type="component" value="Unassembled WGS sequence"/>
</dbReference>
<keyword evidence="5 7" id="KW-1133">Transmembrane helix</keyword>
<evidence type="ECO:0000313" key="11">
    <source>
        <dbReference type="Proteomes" id="UP000776629"/>
    </source>
</evidence>
<sequence length="226" mass="25835">MLIILTEFLWGACLASFITTMVSRHLLSKSRTYPAYSICDTCRQRLAFWQLIPIIGWLIQRGRCWWCHSWISPFQTVTEIFCGWLYFLFLPLSWQTLLLTTILVCGLLVLATTDWYEQWIYPTILPTLIPLAILVPHPHIWLFDLLIALLFLIIGFSPGIGLGDGEFLFLLTICLGSQAACLTILFACALSLTNRRLWQKQALPLIPYLVGGLILTITLINFGWVI</sequence>
<evidence type="ECO:0000256" key="2">
    <source>
        <dbReference type="ARBA" id="ARBA00005801"/>
    </source>
</evidence>
<dbReference type="EMBL" id="JACJJQ010000025">
    <property type="protein sequence ID" value="MBM6754334.1"/>
    <property type="molecule type" value="Genomic_DNA"/>
</dbReference>
<reference evidence="10 11" key="1">
    <citation type="journal article" date="2021" name="Sci. Rep.">
        <title>The distribution of antibiotic resistance genes in chicken gut microbiota commensals.</title>
        <authorList>
            <person name="Juricova H."/>
            <person name="Matiasovicova J."/>
            <person name="Kubasova T."/>
            <person name="Cejkova D."/>
            <person name="Rychlik I."/>
        </authorList>
    </citation>
    <scope>NUCLEOTIDE SEQUENCE [LARGE SCALE GENOMIC DNA]</scope>
    <source>
        <strain evidence="10 11">An810</strain>
    </source>
</reference>
<dbReference type="InterPro" id="IPR010627">
    <property type="entry name" value="Prepilin_pept_A24_N"/>
</dbReference>
<keyword evidence="4 7" id="KW-0812">Transmembrane</keyword>
<feature type="domain" description="Prepilin peptidase A24 N-terminal" evidence="9">
    <location>
        <begin position="10"/>
        <end position="88"/>
    </location>
</feature>
<evidence type="ECO:0000256" key="4">
    <source>
        <dbReference type="ARBA" id="ARBA00022692"/>
    </source>
</evidence>
<feature type="transmembrane region" description="Helical" evidence="7">
    <location>
        <begin position="205"/>
        <end position="225"/>
    </location>
</feature>
<keyword evidence="11" id="KW-1185">Reference proteome</keyword>
<evidence type="ECO:0000256" key="7">
    <source>
        <dbReference type="SAM" id="Phobius"/>
    </source>
</evidence>
<evidence type="ECO:0000256" key="3">
    <source>
        <dbReference type="ARBA" id="ARBA00022475"/>
    </source>
</evidence>
<dbReference type="PANTHER" id="PTHR30487:SF0">
    <property type="entry name" value="PREPILIN LEADER PEPTIDASE_N-METHYLTRANSFERASE-RELATED"/>
    <property type="match status" value="1"/>
</dbReference>
<dbReference type="Pfam" id="PF06750">
    <property type="entry name" value="A24_N_bact"/>
    <property type="match status" value="1"/>
</dbReference>
<evidence type="ECO:0000256" key="1">
    <source>
        <dbReference type="ARBA" id="ARBA00004651"/>
    </source>
</evidence>
<accession>A0ABS2EPB8</accession>
<keyword evidence="6 7" id="KW-0472">Membrane</keyword>